<reference evidence="3 4" key="1">
    <citation type="submission" date="2013-08" db="EMBL/GenBank/DDBJ databases">
        <title>The genome sequence of Knoellia aerolata.</title>
        <authorList>
            <person name="Zhu W."/>
            <person name="Wang G."/>
        </authorList>
    </citation>
    <scope>NUCLEOTIDE SEQUENCE [LARGE SCALE GENOMIC DNA]</scope>
    <source>
        <strain evidence="3 4">DSM 18566</strain>
    </source>
</reference>
<name>A0A0A0JYW9_9MICO</name>
<protein>
    <submittedName>
        <fullName evidence="3">Uncharacterized protein</fullName>
    </submittedName>
</protein>
<feature type="region of interest" description="Disordered" evidence="2">
    <location>
        <begin position="1172"/>
        <end position="1205"/>
    </location>
</feature>
<feature type="compositionally biased region" description="Gly residues" evidence="2">
    <location>
        <begin position="157"/>
        <end position="172"/>
    </location>
</feature>
<dbReference type="Proteomes" id="UP000030013">
    <property type="component" value="Unassembled WGS sequence"/>
</dbReference>
<dbReference type="eggNOG" id="COG5412">
    <property type="taxonomic scope" value="Bacteria"/>
</dbReference>
<dbReference type="RefSeq" id="WP_052112799.1">
    <property type="nucleotide sequence ID" value="NZ_AVPL01000020.1"/>
</dbReference>
<feature type="region of interest" description="Disordered" evidence="2">
    <location>
        <begin position="124"/>
        <end position="179"/>
    </location>
</feature>
<keyword evidence="4" id="KW-1185">Reference proteome</keyword>
<dbReference type="STRING" id="1385519.N801_08590"/>
<organism evidence="3 4">
    <name type="scientific">Knoellia aerolata DSM 18566</name>
    <dbReference type="NCBI Taxonomy" id="1385519"/>
    <lineage>
        <taxon>Bacteria</taxon>
        <taxon>Bacillati</taxon>
        <taxon>Actinomycetota</taxon>
        <taxon>Actinomycetes</taxon>
        <taxon>Micrococcales</taxon>
        <taxon>Intrasporangiaceae</taxon>
        <taxon>Knoellia</taxon>
    </lineage>
</organism>
<keyword evidence="1" id="KW-0175">Coiled coil</keyword>
<feature type="region of interest" description="Disordered" evidence="2">
    <location>
        <begin position="303"/>
        <end position="387"/>
    </location>
</feature>
<proteinExistence type="predicted"/>
<feature type="region of interest" description="Disordered" evidence="2">
    <location>
        <begin position="213"/>
        <end position="252"/>
    </location>
</feature>
<sequence>MTSAPIPALREARRRTRTPGPTPAAAPAPSAAMPRHALLALQRSAGNAAVTALLAAKGRPGGSERAELLDAAIGQARRDDPDLRVLEDGLRLAKSVGVPVDIDGADRKPPASALAVTKTGFGPAAVAPKKPTPPAKPVPPKSPLAKGGRARPATRRPGGGGAPTVKPGGGGSVAAPMANGPVDVLAPPVAPSRLRPQDDPAFKAVTGAVGGYAKAKRAHPPAASKAKEAQDAALPPANDASSQAEAAKLDTMDAQPAGSFDKKAFIAAVKAAIEAKAPKSLEQADEYKKSGQAGEVKGEVKGLVSGNKQQSAEAIETATTTPPDSSKAVAKPVAPMTPEDPGQAASIPAGGAVPKPAPAEQLNLEAGKRQATSELDEAGVSQEQLAQSNEPEFTGALAAKQEAAAHADTGPAQFRQAEAATLTQARAGADAETKTAVAGIQAAKGTALAQVTGSKAATKSKDESKRAEVAAHVQAIFAGAESEVKKILDGIDAKVDKAFEQGERGARATFEAFVEAKMSAYKRDRYGGWLGGLKWAKDKLVGMPSAVNEFFEAGRELYLKEMEGVISGVADIVATDLGAAKARIAKGKADVAAYVKTLGPDLAKVGAEAAEQVADQFGKLESDVDDKQNGLVDSLASKYVEARKGLDDRIEALQAENKGLVDKAIGAIKGVIETILKLKDMLLGVLARAAAAVGKIIKDPIGFLGNFVRAVKTGIVNFGANVLDHLKKGLQKWLFGALSEGGIELPAKFDLKGVVQLVLSILGLTWERVKARIFAKVPGLQLVWDKVIGAFEVLKILVAEGIGGLWKWVLEKAGDIKETIMGQIQEMVATQIIKAGITWLISMLNPAGAFIKACKMIYDVVMFFVEKAAQIKEFVDSVLDSVESIAAGGVGAVADKIEQTLGKLVPILIGFLASLLGLGGIADKIKKIIETVQRPVMKVVDWVVGKAVAMGKKFLGLAKRIGGKIKAGAKKLTAKVKRKLGIKEKTPEQIAKDKQDRLDKGVAAGVAAANKFAGKPVAGKLLTPVLGAIRLRYRMQSLVLVPEGNHWSVEGAINPKKKGATQAKQPQYGPAEIQAMQAWLLSSSATYSLPPFHVTSALAERILKARSVEVVERALLKATIHHRDPSKNEADIVQDARVRAYGDRPVPGAPDYARGHQWHHPEQQSGLRSAIVNYSPTDDPTLDLTEKGHHGTFKSQGQQRGKEGTPERARFLGTLGSSASAEANQQIAVLGLARRKMTEAEREALATQAVLAHQAYLFGLTPLRGAKAAIAAHDRVTKQRRAFAVAALAHARVLVP</sequence>
<gene>
    <name evidence="3" type="ORF">N801_08590</name>
</gene>
<evidence type="ECO:0000313" key="4">
    <source>
        <dbReference type="Proteomes" id="UP000030013"/>
    </source>
</evidence>
<feature type="region of interest" description="Disordered" evidence="2">
    <location>
        <begin position="1"/>
        <end position="33"/>
    </location>
</feature>
<evidence type="ECO:0000313" key="3">
    <source>
        <dbReference type="EMBL" id="KGN41277.1"/>
    </source>
</evidence>
<dbReference type="EMBL" id="AVPL01000020">
    <property type="protein sequence ID" value="KGN41277.1"/>
    <property type="molecule type" value="Genomic_DNA"/>
</dbReference>
<feature type="coiled-coil region" evidence="1">
    <location>
        <begin position="636"/>
        <end position="663"/>
    </location>
</feature>
<feature type="compositionally biased region" description="Low complexity" evidence="2">
    <location>
        <begin position="312"/>
        <end position="321"/>
    </location>
</feature>
<accession>A0A0A0JYW9</accession>
<dbReference type="OrthoDB" id="4317910at2"/>
<evidence type="ECO:0000256" key="1">
    <source>
        <dbReference type="SAM" id="Coils"/>
    </source>
</evidence>
<comment type="caution">
    <text evidence="3">The sequence shown here is derived from an EMBL/GenBank/DDBJ whole genome shotgun (WGS) entry which is preliminary data.</text>
</comment>
<evidence type="ECO:0000256" key="2">
    <source>
        <dbReference type="SAM" id="MobiDB-lite"/>
    </source>
</evidence>
<feature type="compositionally biased region" description="Pro residues" evidence="2">
    <location>
        <begin position="130"/>
        <end position="142"/>
    </location>
</feature>